<dbReference type="Proteomes" id="UP000253606">
    <property type="component" value="Chromosome"/>
</dbReference>
<proteinExistence type="predicted"/>
<dbReference type="PANTHER" id="PTHR46797">
    <property type="entry name" value="HTH-TYPE TRANSCRIPTIONAL REGULATOR"/>
    <property type="match status" value="1"/>
</dbReference>
<accession>A0A2Z5G3U9</accession>
<dbReference type="InterPro" id="IPR001387">
    <property type="entry name" value="Cro/C1-type_HTH"/>
</dbReference>
<dbReference type="CDD" id="cd00093">
    <property type="entry name" value="HTH_XRE"/>
    <property type="match status" value="1"/>
</dbReference>
<protein>
    <submittedName>
        <fullName evidence="5">MunI regulatory protein</fullName>
    </submittedName>
</protein>
<evidence type="ECO:0000313" key="6">
    <source>
        <dbReference type="Proteomes" id="UP000253606"/>
    </source>
</evidence>
<dbReference type="AlphaFoldDB" id="A0A2Z5G3U9"/>
<evidence type="ECO:0000256" key="2">
    <source>
        <dbReference type="ARBA" id="ARBA00023125"/>
    </source>
</evidence>
<dbReference type="RefSeq" id="WP_114208717.1">
    <property type="nucleotide sequence ID" value="NZ_CP030840.1"/>
</dbReference>
<keyword evidence="3" id="KW-0804">Transcription</keyword>
<gene>
    <name evidence="5" type="ORF">ACPOL_4540</name>
</gene>
<keyword evidence="6" id="KW-1185">Reference proteome</keyword>
<dbReference type="InterPro" id="IPR010982">
    <property type="entry name" value="Lambda_DNA-bd_dom_sf"/>
</dbReference>
<reference evidence="5 6" key="1">
    <citation type="journal article" date="2018" name="Front. Microbiol.">
        <title>Hydrolytic Capabilities as a Key to Environmental Success: Chitinolytic and Cellulolytic Acidobacteria From Acidic Sub-arctic Soils and Boreal Peatlands.</title>
        <authorList>
            <person name="Belova S.E."/>
            <person name="Ravin N.V."/>
            <person name="Pankratov T.A."/>
            <person name="Rakitin A.L."/>
            <person name="Ivanova A.A."/>
            <person name="Beletsky A.V."/>
            <person name="Mardanov A.V."/>
            <person name="Sinninghe Damste J.S."/>
            <person name="Dedysh S.N."/>
        </authorList>
    </citation>
    <scope>NUCLEOTIDE SEQUENCE [LARGE SCALE GENOMIC DNA]</scope>
    <source>
        <strain evidence="5 6">SBC82</strain>
    </source>
</reference>
<feature type="domain" description="HTH cro/C1-type" evidence="4">
    <location>
        <begin position="14"/>
        <end position="68"/>
    </location>
</feature>
<keyword evidence="1" id="KW-0805">Transcription regulation</keyword>
<evidence type="ECO:0000259" key="4">
    <source>
        <dbReference type="PROSITE" id="PS50943"/>
    </source>
</evidence>
<dbReference type="GO" id="GO:0003677">
    <property type="term" value="F:DNA binding"/>
    <property type="evidence" value="ECO:0007669"/>
    <property type="project" value="UniProtKB-KW"/>
</dbReference>
<dbReference type="InterPro" id="IPR050807">
    <property type="entry name" value="TransReg_Diox_bact_type"/>
</dbReference>
<dbReference type="Pfam" id="PF01381">
    <property type="entry name" value="HTH_3"/>
    <property type="match status" value="1"/>
</dbReference>
<dbReference type="PANTHER" id="PTHR46797:SF23">
    <property type="entry name" value="HTH-TYPE TRANSCRIPTIONAL REGULATOR SUTR"/>
    <property type="match status" value="1"/>
</dbReference>
<sequence>MPKASVKTIFGTALRSLREERGYSQEHLAERAGLHRNYVGGVERGERNIALENIVKLAQALSVRAKDLFDALP</sequence>
<dbReference type="OrthoDB" id="9814553at2"/>
<dbReference type="GO" id="GO:0003700">
    <property type="term" value="F:DNA-binding transcription factor activity"/>
    <property type="evidence" value="ECO:0007669"/>
    <property type="project" value="TreeGrafter"/>
</dbReference>
<evidence type="ECO:0000313" key="5">
    <source>
        <dbReference type="EMBL" id="AXC13812.1"/>
    </source>
</evidence>
<dbReference type="SUPFAM" id="SSF47413">
    <property type="entry name" value="lambda repressor-like DNA-binding domains"/>
    <property type="match status" value="1"/>
</dbReference>
<dbReference type="Gene3D" id="1.10.260.40">
    <property type="entry name" value="lambda repressor-like DNA-binding domains"/>
    <property type="match status" value="1"/>
</dbReference>
<evidence type="ECO:0000256" key="1">
    <source>
        <dbReference type="ARBA" id="ARBA00023015"/>
    </source>
</evidence>
<dbReference type="EMBL" id="CP030840">
    <property type="protein sequence ID" value="AXC13812.1"/>
    <property type="molecule type" value="Genomic_DNA"/>
</dbReference>
<name>A0A2Z5G3U9_9BACT</name>
<evidence type="ECO:0000256" key="3">
    <source>
        <dbReference type="ARBA" id="ARBA00023163"/>
    </source>
</evidence>
<dbReference type="GO" id="GO:0005829">
    <property type="term" value="C:cytosol"/>
    <property type="evidence" value="ECO:0007669"/>
    <property type="project" value="TreeGrafter"/>
</dbReference>
<dbReference type="KEGG" id="abas:ACPOL_4540"/>
<keyword evidence="2" id="KW-0238">DNA-binding</keyword>
<organism evidence="5 6">
    <name type="scientific">Acidisarcina polymorpha</name>
    <dbReference type="NCBI Taxonomy" id="2211140"/>
    <lineage>
        <taxon>Bacteria</taxon>
        <taxon>Pseudomonadati</taxon>
        <taxon>Acidobacteriota</taxon>
        <taxon>Terriglobia</taxon>
        <taxon>Terriglobales</taxon>
        <taxon>Acidobacteriaceae</taxon>
        <taxon>Acidisarcina</taxon>
    </lineage>
</organism>
<dbReference type="PROSITE" id="PS50943">
    <property type="entry name" value="HTH_CROC1"/>
    <property type="match status" value="1"/>
</dbReference>
<dbReference type="SMART" id="SM00530">
    <property type="entry name" value="HTH_XRE"/>
    <property type="match status" value="1"/>
</dbReference>